<keyword evidence="3" id="KW-1185">Reference proteome</keyword>
<sequence>MVKKLKFSKKVAAVFLSINMFVSMSSYSINALEGSINTYKKQSYDNKKVFDTKEMKILCSNKKVNDELTFVFKSKGNEEYGLENPKDQFEVKTVNGLLPSFKLLDNGYDESYVYEVSLKENNKYTMKPINIFSFLNGQFPIQADGNQLELAEFTVEKKQTEDSQGENDQEVSPPIAETKAYKARRYLSVKEGNSDISDEAKLRFELIDENSNVIDSKDFASGDEVGFSFIENKKYTIKLVENPLYEMEELKLTFKKTGQYNDEFPELVLEDGGIVREIKVKRKTGGANIKIASINVVDEKGKSIKNGIEFEVYNMNDKDDIKTYKVVDGKLSGILLKKGIRYKIGPKNLEKYTMSESNDLVEILNYKNIYENGEDKPAVETDLEGIERKGNIQKLILVENGNLIGEKPKEDNYIDINLGVKDIRKNDLLLKDKIEFEIIGAGEKKLVSSTEGRLKNKLHKNQVYYIRLIPSVYHNYKMKTIKIKIDSNGKVINLHDGKELSNISLFQGTYIMRLYVLDEGFVVKPGYKFDIIGDDNSIQTVENTLGWLTFRAKRDVKYIVKIHENNTYNLKEIHFKIRKYKDSYYALLENEKEGKDILLTDISLYRKPGIPNPNKGMERIFDPNAVYEDEEGSGCGCGPCKLSNEKIKTPEINVFLNKDNKMLAVNRSIKFKLFNSTRQKYEGEYTAKNGKLQEMDVTKGEIYILYSVDPELYMYNIYFEIKIDGKKPYNFKTKESVSSIILEERRKNNPVDNRVAVEFPIKIDGKILKESLDFEFISAFDKVKATSKEGKINVRLNEDETYLIKVKNKDYDIFKFPLVIKDKSEYGLHKYAYNHSTCEQVQELNLVKKGMVEELKSIVCPSGKTEIKGFKFNNLNLLVETLNKSDFEELKNKDVDIFQMNLMNPFRCEVSKLAIGDYNITRNLQNEKEIKDVYHIKDEGHVEKLKFKRQGNKVVISTNSISVYPIVVEYKKETEKKEKILRIAGKDRIDTSVAVSNRYYSKAENIIIVRQDTYSDALAASSLAKNMNAPIILSDSKNLDSRLINEIKRLQAKKIIIIGGLESIGKNAEDQLRKYSNNGIERISGKDRYETSVKIAQRLLNLNGKFNGAVISSGENWADALSSGALAAKEDIPVLLVRKNNIDTGVKNFIKNNKIKNVYIIGGFKSVSKNIESYLPKNIIRISGKDRYETSLKLAQLKFANSDNIYLASGEVFADALSIGPIAGGRENSPILLTGSKSINEDISTFIKEKDKNIIIIGGVQAIDKNVEDKVKK</sequence>
<dbReference type="EMBL" id="CP114052">
    <property type="protein sequence ID" value="WAW15213.1"/>
    <property type="molecule type" value="Genomic_DNA"/>
</dbReference>
<dbReference type="RefSeq" id="WP_269311907.1">
    <property type="nucleotide sequence ID" value="NZ_CP114052.1"/>
</dbReference>
<evidence type="ECO:0000256" key="1">
    <source>
        <dbReference type="SAM" id="SignalP"/>
    </source>
</evidence>
<keyword evidence="1" id="KW-0732">Signal</keyword>
<dbReference type="Gene3D" id="3.40.50.12090">
    <property type="match status" value="2"/>
</dbReference>
<organism evidence="2 3">
    <name type="scientific">Peptostreptococcus equinus</name>
    <dbReference type="NCBI Taxonomy" id="3003601"/>
    <lineage>
        <taxon>Bacteria</taxon>
        <taxon>Bacillati</taxon>
        <taxon>Bacillota</taxon>
        <taxon>Clostridia</taxon>
        <taxon>Peptostreptococcales</taxon>
        <taxon>Peptostreptococcaceae</taxon>
        <taxon>Peptostreptococcus</taxon>
    </lineage>
</organism>
<dbReference type="Proteomes" id="UP001164187">
    <property type="component" value="Chromosome"/>
</dbReference>
<feature type="chain" id="PRO_5046172821" evidence="1">
    <location>
        <begin position="32"/>
        <end position="1273"/>
    </location>
</feature>
<feature type="signal peptide" evidence="1">
    <location>
        <begin position="1"/>
        <end position="31"/>
    </location>
</feature>
<protein>
    <submittedName>
        <fullName evidence="2">Cell wall-binding repeat-containing protein</fullName>
    </submittedName>
</protein>
<evidence type="ECO:0000313" key="2">
    <source>
        <dbReference type="EMBL" id="WAW15213.1"/>
    </source>
</evidence>
<dbReference type="InterPro" id="IPR051922">
    <property type="entry name" value="Bact_Sporulation_Assoc"/>
</dbReference>
<proteinExistence type="predicted"/>
<accession>A0ABY7JT30</accession>
<dbReference type="PANTHER" id="PTHR30032">
    <property type="entry name" value="N-ACETYLMURAMOYL-L-ALANINE AMIDASE-RELATED"/>
    <property type="match status" value="1"/>
</dbReference>
<reference evidence="2" key="1">
    <citation type="submission" date="2022-12" db="EMBL/GenBank/DDBJ databases">
        <title>Peptostreptococcus.</title>
        <authorList>
            <person name="Lee S.H."/>
        </authorList>
    </citation>
    <scope>NUCLEOTIDE SEQUENCE</scope>
    <source>
        <strain evidence="2">CBA3647</strain>
    </source>
</reference>
<dbReference type="Pfam" id="PF04122">
    <property type="entry name" value="CW_binding_2"/>
    <property type="match status" value="3"/>
</dbReference>
<dbReference type="InterPro" id="IPR007253">
    <property type="entry name" value="Cell_wall-bd_2"/>
</dbReference>
<name>A0ABY7JT30_9FIRM</name>
<evidence type="ECO:0000313" key="3">
    <source>
        <dbReference type="Proteomes" id="UP001164187"/>
    </source>
</evidence>
<dbReference type="PANTHER" id="PTHR30032:SF8">
    <property type="entry name" value="GERMINATION-SPECIFIC N-ACETYLMURAMOYL-L-ALANINE AMIDASE"/>
    <property type="match status" value="1"/>
</dbReference>
<gene>
    <name evidence="2" type="ORF">O0R46_01825</name>
</gene>